<accession>A0A3E4X227</accession>
<proteinExistence type="predicted"/>
<evidence type="ECO:0000313" key="2">
    <source>
        <dbReference type="Proteomes" id="UP000261003"/>
    </source>
</evidence>
<dbReference type="SUPFAM" id="SSF53756">
    <property type="entry name" value="UDP-Glycosyltransferase/glycogen phosphorylase"/>
    <property type="match status" value="1"/>
</dbReference>
<reference evidence="1 2" key="1">
    <citation type="submission" date="2018-08" db="EMBL/GenBank/DDBJ databases">
        <title>A genome reference for cultivated species of the human gut microbiota.</title>
        <authorList>
            <person name="Zou Y."/>
            <person name="Xue W."/>
            <person name="Luo G."/>
        </authorList>
    </citation>
    <scope>NUCLEOTIDE SEQUENCE [LARGE SCALE GENOMIC DNA]</scope>
    <source>
        <strain evidence="1 2">OM08-13BH</strain>
    </source>
</reference>
<dbReference type="GO" id="GO:0016740">
    <property type="term" value="F:transferase activity"/>
    <property type="evidence" value="ECO:0007669"/>
    <property type="project" value="UniProtKB-KW"/>
</dbReference>
<keyword evidence="1" id="KW-0808">Transferase</keyword>
<dbReference type="AlphaFoldDB" id="A0A3E4X227"/>
<dbReference type="Gene3D" id="3.40.50.2000">
    <property type="entry name" value="Glycogen Phosphorylase B"/>
    <property type="match status" value="1"/>
</dbReference>
<dbReference type="Pfam" id="PF13692">
    <property type="entry name" value="Glyco_trans_1_4"/>
    <property type="match status" value="1"/>
</dbReference>
<evidence type="ECO:0000313" key="1">
    <source>
        <dbReference type="EMBL" id="RGM48543.1"/>
    </source>
</evidence>
<name>A0A3E4X227_PHOVU</name>
<dbReference type="EMBL" id="QSTG01000001">
    <property type="protein sequence ID" value="RGM48543.1"/>
    <property type="molecule type" value="Genomic_DNA"/>
</dbReference>
<organism evidence="1 2">
    <name type="scientific">Phocaeicola vulgatus</name>
    <name type="common">Bacteroides vulgatus</name>
    <dbReference type="NCBI Taxonomy" id="821"/>
    <lineage>
        <taxon>Bacteria</taxon>
        <taxon>Pseudomonadati</taxon>
        <taxon>Bacteroidota</taxon>
        <taxon>Bacteroidia</taxon>
        <taxon>Bacteroidales</taxon>
        <taxon>Bacteroidaceae</taxon>
        <taxon>Phocaeicola</taxon>
    </lineage>
</organism>
<protein>
    <submittedName>
        <fullName evidence="1">Glycosyltransferase family 1 protein</fullName>
    </submittedName>
</protein>
<dbReference type="Proteomes" id="UP000261003">
    <property type="component" value="Unassembled WGS sequence"/>
</dbReference>
<comment type="caution">
    <text evidence="1">The sequence shown here is derived from an EMBL/GenBank/DDBJ whole genome shotgun (WGS) entry which is preliminary data.</text>
</comment>
<sequence>MREFLNLNRIYHMQIFLRKKNMKAKEVIKRIFVQLNVLSTINRLRYYKKQRVYYNVNNAKYKKRCLLIYIVDPFIEKAFPERHQNLWQAKEMARIIGTRGYVVDVVDYMNRNAKLKFNYDMVVGLIPRGIDIYTKHMNPGCLRIAYLTSMNLAITTGNEKIRLDELKQRRGIELSPRRGSSTVIGKEIEQFDGAWYIGNKYNFHSYDCFKMPPSFRIVNSGYAFDWAKENIERDSKSFVFFASLGQVHKGLDLLLELFSQHLKDYTLYVCSGYEQEEDFYQEYHKELYETSNIIPMGFVDIESETFREISYKCTFAILPSCAEGCAGSILTAMSAGMIPIVSKECGFEDDEVINLPDCKMETIFGYVVEYSQKDQNWLKNAAKHSMEIVHSRYSKLCFSHSVEKALDGVLANTK</sequence>
<gene>
    <name evidence="1" type="ORF">DXC16_01250</name>
</gene>
<dbReference type="PROSITE" id="PS50890">
    <property type="entry name" value="PUA"/>
    <property type="match status" value="1"/>
</dbReference>